<sequence>MSLKFLFVMLDVEIKTEMAGSLKPSRVDEACFTDLLKKAEIPEKEVGMITKLLVWYLNSDATRDNYHIEETSGPTLDFNSAITHEYKLPSYVLVRYIGPDFPEQGIEKISGRSEYLQGGNIIGSCSIKINNLKIKEVSRSVAEAMFRKNQSYLIRETFDLTAPSTSKKKT</sequence>
<dbReference type="Proteomes" id="UP000096922">
    <property type="component" value="Segment"/>
</dbReference>
<dbReference type="RefSeq" id="YP_009362278.1">
    <property type="nucleotide sequence ID" value="NC_034551.1"/>
</dbReference>
<organism evidence="1 2">
    <name type="scientific">Colocasia bobone disease-associated virus</name>
    <dbReference type="NCBI Taxonomy" id="1775456"/>
    <lineage>
        <taxon>Viruses</taxon>
        <taxon>Riboviria</taxon>
        <taxon>Orthornavirae</taxon>
        <taxon>Negarnaviricota</taxon>
        <taxon>Haploviricotina</taxon>
        <taxon>Monjiviricetes</taxon>
        <taxon>Mononegavirales</taxon>
        <taxon>Rhabdoviridae</taxon>
        <taxon>Betarhabdovirinae</taxon>
        <taxon>Betacytorhabdovirus</taxon>
        <taxon>Betacytorhabdovirus colocasiae</taxon>
        <taxon>Cytorhabdovirus colocasiae</taxon>
    </lineage>
</organism>
<dbReference type="GeneID" id="37627621"/>
<dbReference type="KEGG" id="vg:37627621"/>
<reference evidence="1 2" key="1">
    <citation type="journal article" date="2016" name="Arch. Virol.">
        <title>Complete genome sequence of Colocasia bobone disease-associated virus, a putative cytorhabdovirus infecting taro.</title>
        <authorList>
            <person name="Higgins C.M."/>
            <person name="Bejerman N."/>
            <person name="Li M."/>
            <person name="James A.P."/>
            <person name="Dietzgen R.G."/>
            <person name="Pearson M.N."/>
            <person name="Revill P.A."/>
            <person name="Harding R.M."/>
        </authorList>
    </citation>
    <scope>NUCLEOTIDE SEQUENCE [LARGE SCALE GENOMIC DNA]</scope>
    <source>
        <strain evidence="1">SI</strain>
    </source>
</reference>
<name>A0A0U3FMI9_9RHAB</name>
<dbReference type="EMBL" id="KT381973">
    <property type="protein sequence ID" value="ALU34426.1"/>
    <property type="molecule type" value="Viral_cRNA"/>
</dbReference>
<protein>
    <submittedName>
        <fullName evidence="1">Matrix protein</fullName>
    </submittedName>
</protein>
<evidence type="ECO:0000313" key="2">
    <source>
        <dbReference type="Proteomes" id="UP000096922"/>
    </source>
</evidence>
<keyword evidence="2" id="KW-1185">Reference proteome</keyword>
<accession>A0A0U3FMI9</accession>
<proteinExistence type="predicted"/>
<evidence type="ECO:0000313" key="1">
    <source>
        <dbReference type="EMBL" id="ALU34426.1"/>
    </source>
</evidence>